<evidence type="ECO:0000256" key="7">
    <source>
        <dbReference type="SAM" id="Phobius"/>
    </source>
</evidence>
<dbReference type="Pfam" id="PF22571">
    <property type="entry name" value="LiaI-LiaF-TM_PspC"/>
    <property type="match status" value="1"/>
</dbReference>
<name>A0A2V3ZRQ6_9BACT</name>
<dbReference type="Proteomes" id="UP000248079">
    <property type="component" value="Unassembled WGS sequence"/>
</dbReference>
<dbReference type="InterPro" id="IPR054321">
    <property type="entry name" value="PspC-rel_TM"/>
</dbReference>
<keyword evidence="5 7" id="KW-0472">Membrane</keyword>
<proteinExistence type="predicted"/>
<evidence type="ECO:0000313" key="12">
    <source>
        <dbReference type="Proteomes" id="UP000248079"/>
    </source>
</evidence>
<dbReference type="InterPro" id="IPR007168">
    <property type="entry name" value="Phageshock_PspC_N"/>
</dbReference>
<dbReference type="InterPro" id="IPR054319">
    <property type="entry name" value="PspC-rel_ToastRack"/>
</dbReference>
<feature type="transmembrane region" description="Helical" evidence="7">
    <location>
        <begin position="323"/>
        <end position="344"/>
    </location>
</feature>
<dbReference type="AlphaFoldDB" id="A0A2V3ZRQ6"/>
<feature type="transmembrane region" description="Helical" evidence="7">
    <location>
        <begin position="234"/>
        <end position="265"/>
    </location>
</feature>
<accession>A0A2V3ZRQ6</accession>
<keyword evidence="12" id="KW-1185">Reference proteome</keyword>
<dbReference type="InterPro" id="IPR052027">
    <property type="entry name" value="PspC"/>
</dbReference>
<evidence type="ECO:0000256" key="6">
    <source>
        <dbReference type="SAM" id="MobiDB-lite"/>
    </source>
</evidence>
<reference evidence="11 12" key="1">
    <citation type="submission" date="2018-05" db="EMBL/GenBank/DDBJ databases">
        <title>Marinifilum breve JC075T sp. nov., a marine bacterium isolated from Yongle Blue Hole in the South China Sea.</title>
        <authorList>
            <person name="Fu T."/>
        </authorList>
    </citation>
    <scope>NUCLEOTIDE SEQUENCE [LARGE SCALE GENOMIC DNA]</scope>
    <source>
        <strain evidence="11 12">JC075</strain>
    </source>
</reference>
<feature type="transmembrane region" description="Helical" evidence="7">
    <location>
        <begin position="145"/>
        <end position="165"/>
    </location>
</feature>
<evidence type="ECO:0000256" key="1">
    <source>
        <dbReference type="ARBA" id="ARBA00004162"/>
    </source>
</evidence>
<evidence type="ECO:0000256" key="3">
    <source>
        <dbReference type="ARBA" id="ARBA00022692"/>
    </source>
</evidence>
<feature type="transmembrane region" description="Helical" evidence="7">
    <location>
        <begin position="120"/>
        <end position="139"/>
    </location>
</feature>
<evidence type="ECO:0000259" key="9">
    <source>
        <dbReference type="Pfam" id="PF22571"/>
    </source>
</evidence>
<feature type="region of interest" description="Disordered" evidence="6">
    <location>
        <begin position="87"/>
        <end position="111"/>
    </location>
</feature>
<evidence type="ECO:0000259" key="10">
    <source>
        <dbReference type="Pfam" id="PF22744"/>
    </source>
</evidence>
<gene>
    <name evidence="11" type="ORF">DF185_21735</name>
</gene>
<feature type="transmembrane region" description="Helical" evidence="7">
    <location>
        <begin position="285"/>
        <end position="311"/>
    </location>
</feature>
<comment type="subcellular location">
    <subcellularLocation>
        <location evidence="1">Cell membrane</location>
        <topology evidence="1">Single-pass membrane protein</topology>
    </subcellularLocation>
</comment>
<dbReference type="RefSeq" id="WP_110363640.1">
    <property type="nucleotide sequence ID" value="NZ_QFLI01000014.1"/>
</dbReference>
<dbReference type="Pfam" id="PF04024">
    <property type="entry name" value="PspC"/>
    <property type="match status" value="1"/>
</dbReference>
<feature type="domain" description="PspC-related transmembrane region" evidence="9">
    <location>
        <begin position="212"/>
        <end position="350"/>
    </location>
</feature>
<comment type="caution">
    <text evidence="11">The sequence shown here is derived from an EMBL/GenBank/DDBJ whole genome shotgun (WGS) entry which is preliminary data.</text>
</comment>
<feature type="compositionally biased region" description="Low complexity" evidence="6">
    <location>
        <begin position="95"/>
        <end position="105"/>
    </location>
</feature>
<dbReference type="GO" id="GO:0005886">
    <property type="term" value="C:plasma membrane"/>
    <property type="evidence" value="ECO:0007669"/>
    <property type="project" value="UniProtKB-SubCell"/>
</dbReference>
<dbReference type="PANTHER" id="PTHR33885">
    <property type="entry name" value="PHAGE SHOCK PROTEIN C"/>
    <property type="match status" value="1"/>
</dbReference>
<dbReference type="Pfam" id="PF22744">
    <property type="entry name" value="Toast-rack_PspC-Cterm"/>
    <property type="match status" value="1"/>
</dbReference>
<evidence type="ECO:0000259" key="8">
    <source>
        <dbReference type="Pfam" id="PF04024"/>
    </source>
</evidence>
<keyword evidence="3 7" id="KW-0812">Transmembrane</keyword>
<feature type="domain" description="PspC-related ToastRack" evidence="10">
    <location>
        <begin position="407"/>
        <end position="521"/>
    </location>
</feature>
<evidence type="ECO:0000256" key="4">
    <source>
        <dbReference type="ARBA" id="ARBA00022989"/>
    </source>
</evidence>
<keyword evidence="2" id="KW-1003">Cell membrane</keyword>
<dbReference type="PANTHER" id="PTHR33885:SF3">
    <property type="entry name" value="PHAGE SHOCK PROTEIN C"/>
    <property type="match status" value="1"/>
</dbReference>
<keyword evidence="4 7" id="KW-1133">Transmembrane helix</keyword>
<dbReference type="OrthoDB" id="5772680at2"/>
<protein>
    <submittedName>
        <fullName evidence="11">Uncharacterized protein</fullName>
    </submittedName>
</protein>
<dbReference type="EMBL" id="QFLI01000014">
    <property type="protein sequence ID" value="PXX95716.1"/>
    <property type="molecule type" value="Genomic_DNA"/>
</dbReference>
<evidence type="ECO:0000256" key="2">
    <source>
        <dbReference type="ARBA" id="ARBA00022475"/>
    </source>
</evidence>
<evidence type="ECO:0000313" key="11">
    <source>
        <dbReference type="EMBL" id="PXX95716.1"/>
    </source>
</evidence>
<sequence length="525" mass="59952">MKKTLTINISGSIFHIDEDAFEKLQDYLRTINSHYGSGEEGREIISDIESRIAEIFQEKLSSKDQVVNVDMVEEAITIMGRPEEIFETDDETTEESQSQSQTTTTSKKKRRLYRDPDKRVFGGVSSGLSAYFGIDVVVFRLLFVLFFFLGYGFAFLLYIILWIVVPKATTTSQKLEMKGKKVNISNIEESIKDEYKEVKENFDKMREKNGPQVKDGFDRSVDFLGSALRLVLKVIIILLGIGFIFAGFVSLISFIGSMIFAHSFFGPFADFHFPGAMFPKLFLDGTSITLFTIGIIVVIAIPLMLLIFAGIKLLFNFKTNNKVIGFTALAVWLTGIILLISLSFSQIKGYMHSSTRYSENQPIEKIDNDTLYLQSTNNIGDHWYEGHIDLDNVKVYMNDDEEIIVGEPTLDIERSYSDNFEIKLKKKARGRTLDRAVENAEGINYKWVQNDSVIVFNQFFTLGDDSKWRNQRLHITVKVPEGKVVYLDESMSKIIHDIDNVSNTWDFDMLGEKWIMKKEGLSLVE</sequence>
<organism evidence="11 12">
    <name type="scientific">Marinifilum breve</name>
    <dbReference type="NCBI Taxonomy" id="2184082"/>
    <lineage>
        <taxon>Bacteria</taxon>
        <taxon>Pseudomonadati</taxon>
        <taxon>Bacteroidota</taxon>
        <taxon>Bacteroidia</taxon>
        <taxon>Marinilabiliales</taxon>
        <taxon>Marinifilaceae</taxon>
    </lineage>
</organism>
<feature type="domain" description="Phage shock protein PspC N-terminal" evidence="8">
    <location>
        <begin position="110"/>
        <end position="168"/>
    </location>
</feature>
<evidence type="ECO:0000256" key="5">
    <source>
        <dbReference type="ARBA" id="ARBA00023136"/>
    </source>
</evidence>